<dbReference type="Pfam" id="PF12698">
    <property type="entry name" value="ABC2_membrane_3"/>
    <property type="match status" value="1"/>
</dbReference>
<dbReference type="AlphaFoldDB" id="A0A2T9Z3T7"/>
<comment type="subcellular location">
    <subcellularLocation>
        <location evidence="1">Membrane</location>
        <topology evidence="1">Multi-pass membrane protein</topology>
    </subcellularLocation>
</comment>
<feature type="transmembrane region" description="Helical" evidence="9">
    <location>
        <begin position="371"/>
        <end position="390"/>
    </location>
</feature>
<keyword evidence="5" id="KW-0067">ATP-binding</keyword>
<keyword evidence="7 9" id="KW-0472">Membrane</keyword>
<dbReference type="PROSITE" id="PS50893">
    <property type="entry name" value="ABC_TRANSPORTER_2"/>
    <property type="match status" value="1"/>
</dbReference>
<sequence length="933" mass="104222">MDSKIDTPESLEELKMVEAIKRGYLPTFFIQLKNMLIRNMTLLRRYYVSTFAQTILSPVVFLVLMFALQKAANFANGKTINNPETYPLGPLDICRGVTRSSPCINLMYYPKNQDTDSIMQTFASQNLERSGLSSSSDQAIKFEGEFDLQIDTPPSKTYGIVSAPEQNFIYNYALNNPNTTAFGVTFDIDKANDIYKYQLWFNSTVQRNASAPFNIRVLSLVRGIDEAIISYSGDSKAEIDMKLKDWPTVPPSTLADNVITSLGVMFLFSAQMVIFINFILMIVTEKEKKLRESMQLAGLKPEVYWLSWYLAYSFLAFICVLVTQAMGYALSLKAFNNSNFFVMFLALFLFNLTMLALGCMVSAIVSSSQTAVLTGVYIFIIGLILMGSLFSNPNFTFVWWDEGTSSYLKYILMIIPPFNFGVIFVCISLLSAGSLDAITGTFTPGPGFKWANLYKPLPPGFIQSINVNGDVPPVPSPSYFFNVLLVNAIAFLVITWYMDNVVPNHYGASKPFYFFLSPKYWWSIFSSSKTSDEFSIQAWINNLAAARPPFSGEDPDVTAERKAVLDTNAPYAVRIVDLNKVFKSGVFSRKKFTAVDSTCLGLQEGEILALLGQNGAGKSTTMNILSGVMNKTAGDALFYGVPLNDQRSIRSMLGICPQHDILFDELNAVEHVKLYAGLKGLPQTEIDRLLDEGLYAVRLQTVRNRPIRTYSGGMKRRLSVLIATIGNPKIAFFDEPTTGMDPVNRRHVWRYLERFKRGRVIILTSHSMEEADVLSDRVAVMAHGKIRALGSSIRLKNRFGVGYRFSMIAGNLTTPEYVKATIAQLFPQAELEDDSAGALIYHFDQEHSETIPEFISWLEQNQDETTSEDTPTISRGGSDSGIVAHAGENSGNKGQSLISTWGMSQTSLEEVFLRLVREAQEEQKLLGGRKEKN</sequence>
<gene>
    <name evidence="11" type="ORF">BB559_000853</name>
</gene>
<keyword evidence="3 9" id="KW-0812">Transmembrane</keyword>
<dbReference type="Proteomes" id="UP000245699">
    <property type="component" value="Unassembled WGS sequence"/>
</dbReference>
<evidence type="ECO:0000256" key="8">
    <source>
        <dbReference type="SAM" id="MobiDB-lite"/>
    </source>
</evidence>
<dbReference type="STRING" id="61424.A0A2T9Z3T7"/>
<dbReference type="InterPro" id="IPR003593">
    <property type="entry name" value="AAA+_ATPase"/>
</dbReference>
<dbReference type="SMART" id="SM00382">
    <property type="entry name" value="AAA"/>
    <property type="match status" value="1"/>
</dbReference>
<evidence type="ECO:0000256" key="4">
    <source>
        <dbReference type="ARBA" id="ARBA00022741"/>
    </source>
</evidence>
<feature type="transmembrane region" description="Helical" evidence="9">
    <location>
        <begin position="410"/>
        <end position="430"/>
    </location>
</feature>
<dbReference type="PANTHER" id="PTHR19229">
    <property type="entry name" value="ATP-BINDING CASSETTE TRANSPORTER SUBFAMILY A ABCA"/>
    <property type="match status" value="1"/>
</dbReference>
<dbReference type="PROSITE" id="PS00211">
    <property type="entry name" value="ABC_TRANSPORTER_1"/>
    <property type="match status" value="1"/>
</dbReference>
<proteinExistence type="predicted"/>
<keyword evidence="12" id="KW-1185">Reference proteome</keyword>
<feature type="transmembrane region" description="Helical" evidence="9">
    <location>
        <begin position="258"/>
        <end position="283"/>
    </location>
</feature>
<dbReference type="InterPro" id="IPR017871">
    <property type="entry name" value="ABC_transporter-like_CS"/>
</dbReference>
<dbReference type="GO" id="GO:0016887">
    <property type="term" value="F:ATP hydrolysis activity"/>
    <property type="evidence" value="ECO:0007669"/>
    <property type="project" value="InterPro"/>
</dbReference>
<accession>A0A2T9Z3T7</accession>
<evidence type="ECO:0000313" key="12">
    <source>
        <dbReference type="Proteomes" id="UP000245699"/>
    </source>
</evidence>
<evidence type="ECO:0000256" key="1">
    <source>
        <dbReference type="ARBA" id="ARBA00004141"/>
    </source>
</evidence>
<evidence type="ECO:0000256" key="7">
    <source>
        <dbReference type="ARBA" id="ARBA00023136"/>
    </source>
</evidence>
<dbReference type="CDD" id="cd03263">
    <property type="entry name" value="ABC_subfamily_A"/>
    <property type="match status" value="1"/>
</dbReference>
<evidence type="ECO:0000256" key="2">
    <source>
        <dbReference type="ARBA" id="ARBA00022448"/>
    </source>
</evidence>
<dbReference type="Pfam" id="PF00005">
    <property type="entry name" value="ABC_tran"/>
    <property type="match status" value="1"/>
</dbReference>
<dbReference type="Gene3D" id="3.40.50.300">
    <property type="entry name" value="P-loop containing nucleotide triphosphate hydrolases"/>
    <property type="match status" value="1"/>
</dbReference>
<organism evidence="11 12">
    <name type="scientific">Furculomyces boomerangus</name>
    <dbReference type="NCBI Taxonomy" id="61424"/>
    <lineage>
        <taxon>Eukaryota</taxon>
        <taxon>Fungi</taxon>
        <taxon>Fungi incertae sedis</taxon>
        <taxon>Zoopagomycota</taxon>
        <taxon>Kickxellomycotina</taxon>
        <taxon>Harpellomycetes</taxon>
        <taxon>Harpellales</taxon>
        <taxon>Harpellaceae</taxon>
        <taxon>Furculomyces</taxon>
    </lineage>
</organism>
<dbReference type="InterPro" id="IPR013525">
    <property type="entry name" value="ABC2_TM"/>
</dbReference>
<protein>
    <recommendedName>
        <fullName evidence="10">ABC transporter domain-containing protein</fullName>
    </recommendedName>
</protein>
<name>A0A2T9Z3T7_9FUNG</name>
<feature type="transmembrane region" description="Helical" evidence="9">
    <location>
        <begin position="46"/>
        <end position="68"/>
    </location>
</feature>
<feature type="transmembrane region" description="Helical" evidence="9">
    <location>
        <begin position="303"/>
        <end position="328"/>
    </location>
</feature>
<evidence type="ECO:0000256" key="9">
    <source>
        <dbReference type="SAM" id="Phobius"/>
    </source>
</evidence>
<dbReference type="InterPro" id="IPR027417">
    <property type="entry name" value="P-loop_NTPase"/>
</dbReference>
<dbReference type="GO" id="GO:0140359">
    <property type="term" value="F:ABC-type transporter activity"/>
    <property type="evidence" value="ECO:0007669"/>
    <property type="project" value="InterPro"/>
</dbReference>
<feature type="region of interest" description="Disordered" evidence="8">
    <location>
        <begin position="861"/>
        <end position="897"/>
    </location>
</feature>
<feature type="compositionally biased region" description="Polar residues" evidence="8">
    <location>
        <begin position="868"/>
        <end position="877"/>
    </location>
</feature>
<evidence type="ECO:0000313" key="11">
    <source>
        <dbReference type="EMBL" id="PVU99268.1"/>
    </source>
</evidence>
<evidence type="ECO:0000256" key="3">
    <source>
        <dbReference type="ARBA" id="ARBA00022692"/>
    </source>
</evidence>
<keyword evidence="4" id="KW-0547">Nucleotide-binding</keyword>
<dbReference type="InterPro" id="IPR003439">
    <property type="entry name" value="ABC_transporter-like_ATP-bd"/>
</dbReference>
<reference evidence="11 12" key="1">
    <citation type="journal article" date="2018" name="MBio">
        <title>Comparative Genomics Reveals the Core Gene Toolbox for the Fungus-Insect Symbiosis.</title>
        <authorList>
            <person name="Wang Y."/>
            <person name="Stata M."/>
            <person name="Wang W."/>
            <person name="Stajich J.E."/>
            <person name="White M.M."/>
            <person name="Moncalvo J.M."/>
        </authorList>
    </citation>
    <scope>NUCLEOTIDE SEQUENCE [LARGE SCALE GENOMIC DNA]</scope>
    <source>
        <strain evidence="11 12">AUS-77-4</strain>
    </source>
</reference>
<feature type="domain" description="ABC transporter" evidence="10">
    <location>
        <begin position="573"/>
        <end position="808"/>
    </location>
</feature>
<dbReference type="InterPro" id="IPR026082">
    <property type="entry name" value="ABCA"/>
</dbReference>
<dbReference type="GO" id="GO:0005524">
    <property type="term" value="F:ATP binding"/>
    <property type="evidence" value="ECO:0007669"/>
    <property type="project" value="UniProtKB-KW"/>
</dbReference>
<evidence type="ECO:0000259" key="10">
    <source>
        <dbReference type="PROSITE" id="PS50893"/>
    </source>
</evidence>
<feature type="transmembrane region" description="Helical" evidence="9">
    <location>
        <begin position="479"/>
        <end position="498"/>
    </location>
</feature>
<dbReference type="PANTHER" id="PTHR19229:SF205">
    <property type="entry name" value="ABC TRANSPORTER A FAMILY MEMBER 1-RELATED"/>
    <property type="match status" value="1"/>
</dbReference>
<keyword evidence="2" id="KW-0813">Transport</keyword>
<evidence type="ECO:0000256" key="6">
    <source>
        <dbReference type="ARBA" id="ARBA00022989"/>
    </source>
</evidence>
<dbReference type="GO" id="GO:0016020">
    <property type="term" value="C:membrane"/>
    <property type="evidence" value="ECO:0007669"/>
    <property type="project" value="UniProtKB-SubCell"/>
</dbReference>
<feature type="transmembrane region" description="Helical" evidence="9">
    <location>
        <begin position="340"/>
        <end position="364"/>
    </location>
</feature>
<keyword evidence="6 9" id="KW-1133">Transmembrane helix</keyword>
<evidence type="ECO:0000256" key="5">
    <source>
        <dbReference type="ARBA" id="ARBA00022840"/>
    </source>
</evidence>
<dbReference type="EMBL" id="MBFT01000046">
    <property type="protein sequence ID" value="PVU99268.1"/>
    <property type="molecule type" value="Genomic_DNA"/>
</dbReference>
<dbReference type="GO" id="GO:0005319">
    <property type="term" value="F:lipid transporter activity"/>
    <property type="evidence" value="ECO:0007669"/>
    <property type="project" value="TreeGrafter"/>
</dbReference>
<dbReference type="SUPFAM" id="SSF52540">
    <property type="entry name" value="P-loop containing nucleoside triphosphate hydrolases"/>
    <property type="match status" value="1"/>
</dbReference>
<dbReference type="FunFam" id="3.40.50.300:FF:000665">
    <property type="entry name" value="ABC transporter A family member 2"/>
    <property type="match status" value="1"/>
</dbReference>
<comment type="caution">
    <text evidence="11">The sequence shown here is derived from an EMBL/GenBank/DDBJ whole genome shotgun (WGS) entry which is preliminary data.</text>
</comment>
<dbReference type="OrthoDB" id="8061355at2759"/>